<reference evidence="2 3" key="1">
    <citation type="submission" date="2024-04" db="EMBL/GenBank/DDBJ databases">
        <authorList>
            <consortium name="Genoscope - CEA"/>
            <person name="William W."/>
        </authorList>
    </citation>
    <scope>NUCLEOTIDE SEQUENCE [LARGE SCALE GENOMIC DNA]</scope>
</reference>
<dbReference type="Pfam" id="PF00155">
    <property type="entry name" value="Aminotran_1_2"/>
    <property type="match status" value="1"/>
</dbReference>
<dbReference type="InterPro" id="IPR051446">
    <property type="entry name" value="HTH_trans_reg/aminotransferase"/>
</dbReference>
<sequence>VIITSGAQQALDLAARIFLSEKDTFLIEDPCYEEARNSFLATGAKGVPVAVDKEGFNLANLKKTGEKAKLIYVTPSHQYPLGVTMTLARRLELIEWARKQNAWVIEDDYNSEFRYAGRPLASLQGLDSSGRVIYVGTFSKTIFPALRIGCLVVPPELVNVFAVARAFNDAHSSVINQAILAEFISEGHFVRHVRRMRRLYEERQEILVREVQNKLGDFIEIEKSEAGMHL</sequence>
<protein>
    <recommendedName>
        <fullName evidence="1">Aminotransferase class I/classII large domain-containing protein</fullName>
    </recommendedName>
</protein>
<name>A0AAV2IPL1_LYMST</name>
<evidence type="ECO:0000313" key="2">
    <source>
        <dbReference type="EMBL" id="CAL1549077.1"/>
    </source>
</evidence>
<dbReference type="PANTHER" id="PTHR46577">
    <property type="entry name" value="HTH-TYPE TRANSCRIPTIONAL REGULATORY PROTEIN GABR"/>
    <property type="match status" value="1"/>
</dbReference>
<dbReference type="InterPro" id="IPR004839">
    <property type="entry name" value="Aminotransferase_I/II_large"/>
</dbReference>
<comment type="caution">
    <text evidence="2">The sequence shown here is derived from an EMBL/GenBank/DDBJ whole genome shotgun (WGS) entry which is preliminary data.</text>
</comment>
<feature type="non-terminal residue" evidence="2">
    <location>
        <position position="1"/>
    </location>
</feature>
<dbReference type="InterPro" id="IPR015421">
    <property type="entry name" value="PyrdxlP-dep_Trfase_major"/>
</dbReference>
<dbReference type="EMBL" id="CAXITT010003510">
    <property type="protein sequence ID" value="CAL1549077.1"/>
    <property type="molecule type" value="Genomic_DNA"/>
</dbReference>
<feature type="domain" description="Aminotransferase class I/classII large" evidence="1">
    <location>
        <begin position="1"/>
        <end position="228"/>
    </location>
</feature>
<dbReference type="GO" id="GO:0030170">
    <property type="term" value="F:pyridoxal phosphate binding"/>
    <property type="evidence" value="ECO:0007669"/>
    <property type="project" value="InterPro"/>
</dbReference>
<dbReference type="InterPro" id="IPR015424">
    <property type="entry name" value="PyrdxlP-dep_Trfase"/>
</dbReference>
<evidence type="ECO:0000259" key="1">
    <source>
        <dbReference type="Pfam" id="PF00155"/>
    </source>
</evidence>
<dbReference type="AlphaFoldDB" id="A0AAV2IPL1"/>
<gene>
    <name evidence="2" type="ORF">GSLYS_00022394001</name>
</gene>
<feature type="non-terminal residue" evidence="2">
    <location>
        <position position="230"/>
    </location>
</feature>
<organism evidence="2 3">
    <name type="scientific">Lymnaea stagnalis</name>
    <name type="common">Great pond snail</name>
    <name type="synonym">Helix stagnalis</name>
    <dbReference type="NCBI Taxonomy" id="6523"/>
    <lineage>
        <taxon>Eukaryota</taxon>
        <taxon>Metazoa</taxon>
        <taxon>Spiralia</taxon>
        <taxon>Lophotrochozoa</taxon>
        <taxon>Mollusca</taxon>
        <taxon>Gastropoda</taxon>
        <taxon>Heterobranchia</taxon>
        <taxon>Euthyneura</taxon>
        <taxon>Panpulmonata</taxon>
        <taxon>Hygrophila</taxon>
        <taxon>Lymnaeoidea</taxon>
        <taxon>Lymnaeidae</taxon>
        <taxon>Lymnaea</taxon>
    </lineage>
</organism>
<dbReference type="CDD" id="cd00609">
    <property type="entry name" value="AAT_like"/>
    <property type="match status" value="1"/>
</dbReference>
<proteinExistence type="predicted"/>
<dbReference type="SUPFAM" id="SSF53383">
    <property type="entry name" value="PLP-dependent transferases"/>
    <property type="match status" value="1"/>
</dbReference>
<keyword evidence="3" id="KW-1185">Reference proteome</keyword>
<dbReference type="Proteomes" id="UP001497497">
    <property type="component" value="Unassembled WGS sequence"/>
</dbReference>
<dbReference type="PANTHER" id="PTHR46577:SF1">
    <property type="entry name" value="HTH-TYPE TRANSCRIPTIONAL REGULATORY PROTEIN GABR"/>
    <property type="match status" value="1"/>
</dbReference>
<evidence type="ECO:0000313" key="3">
    <source>
        <dbReference type="Proteomes" id="UP001497497"/>
    </source>
</evidence>
<accession>A0AAV2IPL1</accession>
<dbReference type="Gene3D" id="3.40.640.10">
    <property type="entry name" value="Type I PLP-dependent aspartate aminotransferase-like (Major domain)"/>
    <property type="match status" value="1"/>
</dbReference>